<proteinExistence type="inferred from homology"/>
<dbReference type="InterPro" id="IPR019137">
    <property type="entry name" value="Nck-associated_protein-1"/>
</dbReference>
<keyword evidence="4" id="KW-1185">Reference proteome</keyword>
<evidence type="ECO:0000313" key="4">
    <source>
        <dbReference type="Proteomes" id="UP001470230"/>
    </source>
</evidence>
<keyword evidence="2" id="KW-0472">Membrane</keyword>
<dbReference type="Proteomes" id="UP001470230">
    <property type="component" value="Unassembled WGS sequence"/>
</dbReference>
<comment type="similarity">
    <text evidence="1">Belongs to the HEM-1/HEM-2 family.</text>
</comment>
<evidence type="ECO:0000256" key="2">
    <source>
        <dbReference type="SAM" id="Phobius"/>
    </source>
</evidence>
<dbReference type="Pfam" id="PF09735">
    <property type="entry name" value="Nckap1"/>
    <property type="match status" value="1"/>
</dbReference>
<comment type="caution">
    <text evidence="3">The sequence shown here is derived from an EMBL/GenBank/DDBJ whole genome shotgun (WGS) entry which is preliminary data.</text>
</comment>
<gene>
    <name evidence="3" type="ORF">M9Y10_013215</name>
</gene>
<keyword evidence="2" id="KW-0812">Transmembrane</keyword>
<protein>
    <submittedName>
        <fullName evidence="3">Uncharacterized protein</fullName>
    </submittedName>
</protein>
<dbReference type="PANTHER" id="PTHR12093">
    <property type="entry name" value="NCK-ASSOCIATED PROTEIN 1"/>
    <property type="match status" value="1"/>
</dbReference>
<name>A0ABR2I7Z4_9EUKA</name>
<reference evidence="3 4" key="1">
    <citation type="submission" date="2024-04" db="EMBL/GenBank/DDBJ databases">
        <title>Tritrichomonas musculus Genome.</title>
        <authorList>
            <person name="Alves-Ferreira E."/>
            <person name="Grigg M."/>
            <person name="Lorenzi H."/>
            <person name="Galac M."/>
        </authorList>
    </citation>
    <scope>NUCLEOTIDE SEQUENCE [LARGE SCALE GENOMIC DNA]</scope>
    <source>
        <strain evidence="3 4">EAF2021</strain>
    </source>
</reference>
<dbReference type="EMBL" id="JAPFFF010000019">
    <property type="protein sequence ID" value="KAK8858115.1"/>
    <property type="molecule type" value="Genomic_DNA"/>
</dbReference>
<keyword evidence="2" id="KW-1133">Transmembrane helix</keyword>
<feature type="transmembrane region" description="Helical" evidence="2">
    <location>
        <begin position="246"/>
        <end position="264"/>
    </location>
</feature>
<organism evidence="3 4">
    <name type="scientific">Tritrichomonas musculus</name>
    <dbReference type="NCBI Taxonomy" id="1915356"/>
    <lineage>
        <taxon>Eukaryota</taxon>
        <taxon>Metamonada</taxon>
        <taxon>Parabasalia</taxon>
        <taxon>Tritrichomonadida</taxon>
        <taxon>Tritrichomonadidae</taxon>
        <taxon>Tritrichomonas</taxon>
    </lineage>
</organism>
<evidence type="ECO:0000256" key="1">
    <source>
        <dbReference type="ARBA" id="ARBA00037947"/>
    </source>
</evidence>
<evidence type="ECO:0000313" key="3">
    <source>
        <dbReference type="EMBL" id="KAK8858115.1"/>
    </source>
</evidence>
<accession>A0ABR2I7Z4</accession>
<sequence length="1071" mass="122851">MRGRYEDIETLTRHIPILISRLDNLRDQITGEAFIQMGTNQDWMRVSKYVEEKVERIRKGEDKEAPLPRDIKTVIDTITPHFKDITPNIDYICSWLSCAIETIKIFDTTNNLLNLRSELPLTIKVCEIFTSFTKSIAAMHYLSSHVNFAWFCCSIGGSITSTSAPKEFIDDLLAKISSKPFDYVAGKIKPLRLHLENLTTQLSTIFSQLFAVYSLFEWIILSIEGAETLDSESTLIHTNYIVLQNLYLFYMTIIFFGLVFPQFFANNANFGSFAISIYSESRSIRLTNTFVAPIATLLNLASESLPLKIMNSSLKDIESKMTTSHPKRIKCLTNLFMEYAERCTVNEDILGLYFEQILAIYGFSFYELMICHESNPDMPIIADMLSTSLDLRTLIESNEQLIQRTYLYTLRAIDVGYLRDLTMKTKGVSVSLNPNYLNCFNSIALTVNYIDLEQFDNGVRYDLYPLLITHGRLISFPYTSGEDDDVSMIYSLLEHLMAMIRHFRFVESPLEFLAEIYPLDKNTYIAKKLPRYIKSDESNLKHILSILKFFTVIPFIKECTESFGACCEAICHRVVGALEKVMSLGSKNVQAVMQINLDPDFDVNRYLPPQRKNQRELYIRDASEINICASAIELVNVLPECAFYGSAKYPLKDKMVKVFLHWIDKYILEGTYSPFFAASIFNMLDQVVGPFFTALGVQFVPTLLQKTRNASPLTGDEKFNSQYLLYTCQEKPKPATGYINNYILQMTQFIDIGHKTAQYEQLGRRFVTIGSSQFQAEQFFSMEAMKYLITMFGIRSGVRINGILMSHYFVLYNQIMMNFLQLLPQINQWYQYFITTKKIDYKAVTCDHMKECSELLLSIGLVKVMRIMLGKATSQVLDEVVPSLNTIIYTAKEKISPDSQYKNDIAAFLESINPGGTDDFLVERARLANKNQVDAPKFFFFLGLLFANHDWDNAKFDGENDQFAHNLQLIPKAIDGLVAVVRGIAEEKVLVHALSLFFQVLATIASMKREKSRLEYANFIILVHHIIDSAQSIQYGYMQNAFFFAEIRSCYNEVVDEDFTKNANNLERKTE</sequence>
<dbReference type="PANTHER" id="PTHR12093:SF10">
    <property type="entry name" value="MEMBRANE-ASSOCIATED PROTEIN HEM"/>
    <property type="match status" value="1"/>
</dbReference>